<dbReference type="Proteomes" id="UP000297693">
    <property type="component" value="Unassembled WGS sequence"/>
</dbReference>
<organism evidence="5 6">
    <name type="scientific">Leptospira ognonensis</name>
    <dbReference type="NCBI Taxonomy" id="2484945"/>
    <lineage>
        <taxon>Bacteria</taxon>
        <taxon>Pseudomonadati</taxon>
        <taxon>Spirochaetota</taxon>
        <taxon>Spirochaetia</taxon>
        <taxon>Leptospirales</taxon>
        <taxon>Leptospiraceae</taxon>
        <taxon>Leptospira</taxon>
    </lineage>
</organism>
<reference evidence="5" key="1">
    <citation type="journal article" date="2019" name="PLoS Negl. Trop. Dis.">
        <title>Revisiting the worldwide diversity of Leptospira species in the environment.</title>
        <authorList>
            <person name="Vincent A.T."/>
            <person name="Schiettekatte O."/>
            <person name="Bourhy P."/>
            <person name="Veyrier F.J."/>
            <person name="Picardeau M."/>
        </authorList>
    </citation>
    <scope>NUCLEOTIDE SEQUENCE [LARGE SCALE GENOMIC DNA]</scope>
    <source>
        <strain evidence="5">201702476</strain>
    </source>
</reference>
<dbReference type="SFLD" id="SFLDS00003">
    <property type="entry name" value="Haloacid_Dehalogenase"/>
    <property type="match status" value="1"/>
</dbReference>
<dbReference type="EMBL" id="RQGD01000046">
    <property type="protein sequence ID" value="TGL56476.1"/>
    <property type="molecule type" value="Genomic_DNA"/>
</dbReference>
<dbReference type="InterPro" id="IPR006439">
    <property type="entry name" value="HAD-SF_hydro_IA"/>
</dbReference>
<evidence type="ECO:0000313" key="5">
    <source>
        <dbReference type="EMBL" id="TGL56476.1"/>
    </source>
</evidence>
<evidence type="ECO:0000256" key="4">
    <source>
        <dbReference type="ARBA" id="ARBA00022842"/>
    </source>
</evidence>
<gene>
    <name evidence="5" type="ORF">EHQ58_17820</name>
</gene>
<dbReference type="InterPro" id="IPR023214">
    <property type="entry name" value="HAD_sf"/>
</dbReference>
<dbReference type="PANTHER" id="PTHR46470">
    <property type="entry name" value="N-ACYLNEURAMINATE-9-PHOSPHATASE"/>
    <property type="match status" value="1"/>
</dbReference>
<sequence>MGKLILKSNFQYFFLDLDDTLYEYEPCNKLGIQNFISYCQANLGISEVEALSQFQSARKIINQRLHGQAASHSRLLYAKEFCEKIGIDASNHAIAMESSYWEPFLNQMKLRENALEFLRLLKRNTKKIAIVTDLTTKVQLEKLKRLEINSFIDVIITSEEAGAEKPSTSIFQLAADKLEIVKDRTVMIGDNYEKDILGAQNFGISAFWYNETEITPNSISSFSKAIELFI</sequence>
<evidence type="ECO:0000313" key="6">
    <source>
        <dbReference type="Proteomes" id="UP000297693"/>
    </source>
</evidence>
<comment type="caution">
    <text evidence="5">The sequence shown here is derived from an EMBL/GenBank/DDBJ whole genome shotgun (WGS) entry which is preliminary data.</text>
</comment>
<dbReference type="Pfam" id="PF13419">
    <property type="entry name" value="HAD_2"/>
    <property type="match status" value="1"/>
</dbReference>
<dbReference type="Gene3D" id="3.40.50.1000">
    <property type="entry name" value="HAD superfamily/HAD-like"/>
    <property type="match status" value="1"/>
</dbReference>
<dbReference type="SFLD" id="SFLDG01129">
    <property type="entry name" value="C1.5:_HAD__Beta-PGM__Phosphata"/>
    <property type="match status" value="1"/>
</dbReference>
<proteinExistence type="predicted"/>
<protein>
    <submittedName>
        <fullName evidence="5">HAD family hydrolase</fullName>
    </submittedName>
</protein>
<evidence type="ECO:0000256" key="2">
    <source>
        <dbReference type="ARBA" id="ARBA00022723"/>
    </source>
</evidence>
<dbReference type="OrthoDB" id="9794086at2"/>
<dbReference type="NCBIfam" id="TIGR01549">
    <property type="entry name" value="HAD-SF-IA-v1"/>
    <property type="match status" value="1"/>
</dbReference>
<dbReference type="InterPro" id="IPR036412">
    <property type="entry name" value="HAD-like_sf"/>
</dbReference>
<evidence type="ECO:0000256" key="1">
    <source>
        <dbReference type="ARBA" id="ARBA00001946"/>
    </source>
</evidence>
<dbReference type="PANTHER" id="PTHR46470:SF2">
    <property type="entry name" value="GLYCERALDEHYDE 3-PHOSPHATE PHOSPHATASE"/>
    <property type="match status" value="1"/>
</dbReference>
<dbReference type="GO" id="GO:0044281">
    <property type="term" value="P:small molecule metabolic process"/>
    <property type="evidence" value="ECO:0007669"/>
    <property type="project" value="UniProtKB-ARBA"/>
</dbReference>
<dbReference type="GO" id="GO:0046872">
    <property type="term" value="F:metal ion binding"/>
    <property type="evidence" value="ECO:0007669"/>
    <property type="project" value="UniProtKB-KW"/>
</dbReference>
<dbReference type="Gene3D" id="1.10.150.520">
    <property type="match status" value="1"/>
</dbReference>
<dbReference type="AlphaFoldDB" id="A0A4R9JVU1"/>
<comment type="cofactor">
    <cofactor evidence="1">
        <name>Mg(2+)</name>
        <dbReference type="ChEBI" id="CHEBI:18420"/>
    </cofactor>
</comment>
<accession>A0A4R9JVU1</accession>
<dbReference type="InterPro" id="IPR051400">
    <property type="entry name" value="HAD-like_hydrolase"/>
</dbReference>
<dbReference type="SUPFAM" id="SSF56784">
    <property type="entry name" value="HAD-like"/>
    <property type="match status" value="1"/>
</dbReference>
<name>A0A4R9JVU1_9LEPT</name>
<keyword evidence="3 5" id="KW-0378">Hydrolase</keyword>
<keyword evidence="4" id="KW-0460">Magnesium</keyword>
<dbReference type="GO" id="GO:0016791">
    <property type="term" value="F:phosphatase activity"/>
    <property type="evidence" value="ECO:0007669"/>
    <property type="project" value="TreeGrafter"/>
</dbReference>
<keyword evidence="2" id="KW-0479">Metal-binding</keyword>
<dbReference type="InterPro" id="IPR041492">
    <property type="entry name" value="HAD_2"/>
</dbReference>
<evidence type="ECO:0000256" key="3">
    <source>
        <dbReference type="ARBA" id="ARBA00022801"/>
    </source>
</evidence>
<keyword evidence="6" id="KW-1185">Reference proteome</keyword>